<gene>
    <name evidence="7" type="ORF">B0T24DRAFT_300420</name>
</gene>
<dbReference type="PANTHER" id="PTHR12561:SF3">
    <property type="entry name" value="LIPOYLTRANSFERASE 1, MITOCHONDRIAL"/>
    <property type="match status" value="1"/>
</dbReference>
<accession>A0AAE0N5A8</accession>
<reference evidence="7" key="1">
    <citation type="journal article" date="2023" name="Mol. Phylogenet. Evol.">
        <title>Genome-scale phylogeny and comparative genomics of the fungal order Sordariales.</title>
        <authorList>
            <person name="Hensen N."/>
            <person name="Bonometti L."/>
            <person name="Westerberg I."/>
            <person name="Brannstrom I.O."/>
            <person name="Guillou S."/>
            <person name="Cros-Aarteil S."/>
            <person name="Calhoun S."/>
            <person name="Haridas S."/>
            <person name="Kuo A."/>
            <person name="Mondo S."/>
            <person name="Pangilinan J."/>
            <person name="Riley R."/>
            <person name="LaButti K."/>
            <person name="Andreopoulos B."/>
            <person name="Lipzen A."/>
            <person name="Chen C."/>
            <person name="Yan M."/>
            <person name="Daum C."/>
            <person name="Ng V."/>
            <person name="Clum A."/>
            <person name="Steindorff A."/>
            <person name="Ohm R.A."/>
            <person name="Martin F."/>
            <person name="Silar P."/>
            <person name="Natvig D.O."/>
            <person name="Lalanne C."/>
            <person name="Gautier V."/>
            <person name="Ament-Velasquez S.L."/>
            <person name="Kruys A."/>
            <person name="Hutchinson M.I."/>
            <person name="Powell A.J."/>
            <person name="Barry K."/>
            <person name="Miller A.N."/>
            <person name="Grigoriev I.V."/>
            <person name="Debuchy R."/>
            <person name="Gladieux P."/>
            <person name="Hiltunen Thoren M."/>
            <person name="Johannesson H."/>
        </authorList>
    </citation>
    <scope>NUCLEOTIDE SEQUENCE</scope>
    <source>
        <strain evidence="7">CBS 958.72</strain>
    </source>
</reference>
<evidence type="ECO:0000313" key="8">
    <source>
        <dbReference type="Proteomes" id="UP001287356"/>
    </source>
</evidence>
<dbReference type="InterPro" id="IPR045864">
    <property type="entry name" value="aa-tRNA-synth_II/BPL/LPL"/>
</dbReference>
<organism evidence="7 8">
    <name type="scientific">Lasiosphaeria ovina</name>
    <dbReference type="NCBI Taxonomy" id="92902"/>
    <lineage>
        <taxon>Eukaryota</taxon>
        <taxon>Fungi</taxon>
        <taxon>Dikarya</taxon>
        <taxon>Ascomycota</taxon>
        <taxon>Pezizomycotina</taxon>
        <taxon>Sordariomycetes</taxon>
        <taxon>Sordariomycetidae</taxon>
        <taxon>Sordariales</taxon>
        <taxon>Lasiosphaeriaceae</taxon>
        <taxon>Lasiosphaeria</taxon>
    </lineage>
</organism>
<reference evidence="7" key="2">
    <citation type="submission" date="2023-06" db="EMBL/GenBank/DDBJ databases">
        <authorList>
            <consortium name="Lawrence Berkeley National Laboratory"/>
            <person name="Haridas S."/>
            <person name="Hensen N."/>
            <person name="Bonometti L."/>
            <person name="Westerberg I."/>
            <person name="Brannstrom I.O."/>
            <person name="Guillou S."/>
            <person name="Cros-Aarteil S."/>
            <person name="Calhoun S."/>
            <person name="Kuo A."/>
            <person name="Mondo S."/>
            <person name="Pangilinan J."/>
            <person name="Riley R."/>
            <person name="Labutti K."/>
            <person name="Andreopoulos B."/>
            <person name="Lipzen A."/>
            <person name="Chen C."/>
            <person name="Yanf M."/>
            <person name="Daum C."/>
            <person name="Ng V."/>
            <person name="Clum A."/>
            <person name="Steindorff A."/>
            <person name="Ohm R."/>
            <person name="Martin F."/>
            <person name="Silar P."/>
            <person name="Natvig D."/>
            <person name="Lalanne C."/>
            <person name="Gautier V."/>
            <person name="Ament-Velasquez S.L."/>
            <person name="Kruys A."/>
            <person name="Hutchinson M.I."/>
            <person name="Powell A.J."/>
            <person name="Barry K."/>
            <person name="Miller A.N."/>
            <person name="Grigoriev I.V."/>
            <person name="Debuchy R."/>
            <person name="Gladieux P."/>
            <person name="Thoren M.H."/>
            <person name="Johannesson H."/>
        </authorList>
    </citation>
    <scope>NUCLEOTIDE SEQUENCE</scope>
    <source>
        <strain evidence="7">CBS 958.72</strain>
    </source>
</reference>
<dbReference type="Proteomes" id="UP001287356">
    <property type="component" value="Unassembled WGS sequence"/>
</dbReference>
<dbReference type="PROSITE" id="PS51733">
    <property type="entry name" value="BPL_LPL_CATALYTIC"/>
    <property type="match status" value="1"/>
</dbReference>
<evidence type="ECO:0000313" key="7">
    <source>
        <dbReference type="EMBL" id="KAK3370815.1"/>
    </source>
</evidence>
<dbReference type="Gene3D" id="3.30.930.10">
    <property type="entry name" value="Bira Bifunctional Protein, Domain 2"/>
    <property type="match status" value="1"/>
</dbReference>
<comment type="similarity">
    <text evidence="3">Belongs to the LplA family.</text>
</comment>
<name>A0AAE0N5A8_9PEZI</name>
<evidence type="ECO:0000256" key="1">
    <source>
        <dbReference type="ARBA" id="ARBA00003253"/>
    </source>
</evidence>
<comment type="pathway">
    <text evidence="2">Protein modification; protein lipoylation via exogenous pathway; protein N(6)-(lipoyl)lysine from lipoate: step 2/2.</text>
</comment>
<dbReference type="GO" id="GO:0009249">
    <property type="term" value="P:protein lipoylation"/>
    <property type="evidence" value="ECO:0007669"/>
    <property type="project" value="InterPro"/>
</dbReference>
<dbReference type="PANTHER" id="PTHR12561">
    <property type="entry name" value="LIPOATE-PROTEIN LIGASE"/>
    <property type="match status" value="1"/>
</dbReference>
<dbReference type="AlphaFoldDB" id="A0AAE0N5A8"/>
<dbReference type="InterPro" id="IPR004143">
    <property type="entry name" value="BPL_LPL_catalytic"/>
</dbReference>
<dbReference type="CDD" id="cd16443">
    <property type="entry name" value="LplA"/>
    <property type="match status" value="1"/>
</dbReference>
<dbReference type="InterPro" id="IPR004562">
    <property type="entry name" value="LipoylTrfase_LipoateP_Ligase"/>
</dbReference>
<dbReference type="GO" id="GO:0017118">
    <property type="term" value="F:lipoyltransferase activity"/>
    <property type="evidence" value="ECO:0007669"/>
    <property type="project" value="TreeGrafter"/>
</dbReference>
<evidence type="ECO:0000256" key="5">
    <source>
        <dbReference type="SAM" id="MobiDB-lite"/>
    </source>
</evidence>
<feature type="region of interest" description="Disordered" evidence="5">
    <location>
        <begin position="314"/>
        <end position="337"/>
    </location>
</feature>
<feature type="domain" description="BPL/LPL catalytic" evidence="6">
    <location>
        <begin position="80"/>
        <end position="277"/>
    </location>
</feature>
<comment type="function">
    <text evidence="1">Catalyzes both the ATP-dependent activation of exogenously supplied lipoate to lipoyl-AMP and the transfer of the activated lipoyl onto the lipoyl domains of lipoate-dependent enzymes.</text>
</comment>
<sequence length="425" mass="45836">MSLITQCKPRALRVCSWAPRLHLHLHFNLAPSSVSATRRRISTNHDRDALLARPVQVYRSTSSDPYVNLSIEHFLLQRTHAAATVLFQYVNRPCVVVGRNQNPWLEANLQQVRRGLGPDEPVPVDLVRRRSGGGAVFHDAGNVNWAVVCPAAAFDRDRHAEMVVRALQALSPGTGTPRVNARHDIVLDTPGSGGGSFKISGSAYKLTRLRALHHGTCLLASPHLGAISALLRSPAAPFVKARGVESVRSPVRNAGADPAAFMAAVAAEFRRMYGGTGDAGDEVVVGADALDTVPEIREGVAELMSPEWIYDQTPQFTFSSHPTDDDPRPRPALPSNLPPSLRIHLTVRHGEIQTAAVSGLRYITLSSADESTAHDAALSTSLAGQRLHDIGDWRAVLERAAPVSAADRLHVGGWLNGMFGLETSA</sequence>
<evidence type="ECO:0000256" key="2">
    <source>
        <dbReference type="ARBA" id="ARBA00005085"/>
    </source>
</evidence>
<dbReference type="SUPFAM" id="SSF55681">
    <property type="entry name" value="Class II aaRS and biotin synthetases"/>
    <property type="match status" value="1"/>
</dbReference>
<dbReference type="GO" id="GO:0005739">
    <property type="term" value="C:mitochondrion"/>
    <property type="evidence" value="ECO:0007669"/>
    <property type="project" value="TreeGrafter"/>
</dbReference>
<evidence type="ECO:0000256" key="4">
    <source>
        <dbReference type="ARBA" id="ARBA00015925"/>
    </source>
</evidence>
<evidence type="ECO:0000256" key="3">
    <source>
        <dbReference type="ARBA" id="ARBA00008242"/>
    </source>
</evidence>
<keyword evidence="8" id="KW-1185">Reference proteome</keyword>
<evidence type="ECO:0000259" key="6">
    <source>
        <dbReference type="PROSITE" id="PS51733"/>
    </source>
</evidence>
<dbReference type="Pfam" id="PF21948">
    <property type="entry name" value="LplA-B_cat"/>
    <property type="match status" value="1"/>
</dbReference>
<dbReference type="EMBL" id="JAULSN010000005">
    <property type="protein sequence ID" value="KAK3370815.1"/>
    <property type="molecule type" value="Genomic_DNA"/>
</dbReference>
<comment type="caution">
    <text evidence="7">The sequence shown here is derived from an EMBL/GenBank/DDBJ whole genome shotgun (WGS) entry which is preliminary data.</text>
</comment>
<proteinExistence type="inferred from homology"/>
<protein>
    <recommendedName>
        <fullName evidence="4">Putative lipoate-protein ligase A</fullName>
    </recommendedName>
</protein>